<dbReference type="EMBL" id="CM042882">
    <property type="protein sequence ID" value="KAI4381410.1"/>
    <property type="molecule type" value="Genomic_DNA"/>
</dbReference>
<evidence type="ECO:0000313" key="1">
    <source>
        <dbReference type="EMBL" id="KAI4381410.1"/>
    </source>
</evidence>
<protein>
    <submittedName>
        <fullName evidence="1">Uncharacterized protein</fullName>
    </submittedName>
</protein>
<evidence type="ECO:0000313" key="2">
    <source>
        <dbReference type="Proteomes" id="UP001057402"/>
    </source>
</evidence>
<sequence length="144" mass="15595">MLLKVGARSVVVVVVPPTSRHSSRAEFPSYPAHKSNSPYPFYLTHKLKFKDLGVPRIGSGIVGSEKGGIMEGIAVEFDDGVGEEEGLSVGGEVYRSTLRLVECSMFAALSGLVYFLSNSLNIEPLRASPQKSQRLRDSEGLEIP</sequence>
<keyword evidence="2" id="KW-1185">Reference proteome</keyword>
<proteinExistence type="predicted"/>
<accession>A0ACB9RRT5</accession>
<dbReference type="Proteomes" id="UP001057402">
    <property type="component" value="Chromosome 3"/>
</dbReference>
<name>A0ACB9RRT5_9MYRT</name>
<organism evidence="1 2">
    <name type="scientific">Melastoma candidum</name>
    <dbReference type="NCBI Taxonomy" id="119954"/>
    <lineage>
        <taxon>Eukaryota</taxon>
        <taxon>Viridiplantae</taxon>
        <taxon>Streptophyta</taxon>
        <taxon>Embryophyta</taxon>
        <taxon>Tracheophyta</taxon>
        <taxon>Spermatophyta</taxon>
        <taxon>Magnoliopsida</taxon>
        <taxon>eudicotyledons</taxon>
        <taxon>Gunneridae</taxon>
        <taxon>Pentapetalae</taxon>
        <taxon>rosids</taxon>
        <taxon>malvids</taxon>
        <taxon>Myrtales</taxon>
        <taxon>Melastomataceae</taxon>
        <taxon>Melastomatoideae</taxon>
        <taxon>Melastomateae</taxon>
        <taxon>Melastoma</taxon>
    </lineage>
</organism>
<reference evidence="2" key="1">
    <citation type="journal article" date="2023" name="Front. Plant Sci.">
        <title>Chromosomal-level genome assembly of Melastoma candidum provides insights into trichome evolution.</title>
        <authorList>
            <person name="Zhong Y."/>
            <person name="Wu W."/>
            <person name="Sun C."/>
            <person name="Zou P."/>
            <person name="Liu Y."/>
            <person name="Dai S."/>
            <person name="Zhou R."/>
        </authorList>
    </citation>
    <scope>NUCLEOTIDE SEQUENCE [LARGE SCALE GENOMIC DNA]</scope>
</reference>
<comment type="caution">
    <text evidence="1">The sequence shown here is derived from an EMBL/GenBank/DDBJ whole genome shotgun (WGS) entry which is preliminary data.</text>
</comment>
<gene>
    <name evidence="1" type="ORF">MLD38_007481</name>
</gene>